<protein>
    <submittedName>
        <fullName evidence="1">Uncharacterized protein</fullName>
    </submittedName>
</protein>
<name>A0A1Q9CW97_SYMMI</name>
<proteinExistence type="predicted"/>
<accession>A0A1Q9CW97</accession>
<dbReference type="Pfam" id="PF13367">
    <property type="entry name" value="PrsW-protease"/>
    <property type="match status" value="1"/>
</dbReference>
<comment type="caution">
    <text evidence="1">The sequence shown here is derived from an EMBL/GenBank/DDBJ whole genome shotgun (WGS) entry which is preliminary data.</text>
</comment>
<dbReference type="AlphaFoldDB" id="A0A1Q9CW97"/>
<dbReference type="GO" id="GO:0008233">
    <property type="term" value="F:peptidase activity"/>
    <property type="evidence" value="ECO:0007669"/>
    <property type="project" value="InterPro"/>
</dbReference>
<evidence type="ECO:0000313" key="2">
    <source>
        <dbReference type="Proteomes" id="UP000186817"/>
    </source>
</evidence>
<organism evidence="1 2">
    <name type="scientific">Symbiodinium microadriaticum</name>
    <name type="common">Dinoflagellate</name>
    <name type="synonym">Zooxanthella microadriatica</name>
    <dbReference type="NCBI Taxonomy" id="2951"/>
    <lineage>
        <taxon>Eukaryota</taxon>
        <taxon>Sar</taxon>
        <taxon>Alveolata</taxon>
        <taxon>Dinophyceae</taxon>
        <taxon>Suessiales</taxon>
        <taxon>Symbiodiniaceae</taxon>
        <taxon>Symbiodinium</taxon>
    </lineage>
</organism>
<keyword evidence="2" id="KW-1185">Reference proteome</keyword>
<gene>
    <name evidence="1" type="ORF">AK812_SmicGene31641</name>
</gene>
<sequence length="243" mass="27098">MDAAWLSVLGAWHDGSLRMERCHSRCGAIGSLGAANASSRCLFLARLGNLPAENWSCCCSGGARQAYCLDMALLVEYDTLVPESIAVKVLASPSPSYHACWFLRRSRLLGFMVAENSGYFPRALDSFLATLWRFNNREDVILQVVLDFLEFLCFRIILNPHPYLTGIVAGRFAKGQIEAAKQQHSIAVLWKVLWPSAVLHALLNIFSGLPLLRLILVFICGQVFRDTWESLPEPEDENSTAQH</sequence>
<dbReference type="Proteomes" id="UP000186817">
    <property type="component" value="Unassembled WGS sequence"/>
</dbReference>
<evidence type="ECO:0000313" key="1">
    <source>
        <dbReference type="EMBL" id="OLP87165.1"/>
    </source>
</evidence>
<dbReference type="EMBL" id="LSRX01000876">
    <property type="protein sequence ID" value="OLP87165.1"/>
    <property type="molecule type" value="Genomic_DNA"/>
</dbReference>
<reference evidence="1 2" key="1">
    <citation type="submission" date="2016-02" db="EMBL/GenBank/DDBJ databases">
        <title>Genome analysis of coral dinoflagellate symbionts highlights evolutionary adaptations to a symbiotic lifestyle.</title>
        <authorList>
            <person name="Aranda M."/>
            <person name="Li Y."/>
            <person name="Liew Y.J."/>
            <person name="Baumgarten S."/>
            <person name="Simakov O."/>
            <person name="Wilson M."/>
            <person name="Piel J."/>
            <person name="Ashoor H."/>
            <person name="Bougouffa S."/>
            <person name="Bajic V.B."/>
            <person name="Ryu T."/>
            <person name="Ravasi T."/>
            <person name="Bayer T."/>
            <person name="Micklem G."/>
            <person name="Kim H."/>
            <person name="Bhak J."/>
            <person name="Lajeunesse T.C."/>
            <person name="Voolstra C.R."/>
        </authorList>
    </citation>
    <scope>NUCLEOTIDE SEQUENCE [LARGE SCALE GENOMIC DNA]</scope>
    <source>
        <strain evidence="1 2">CCMP2467</strain>
    </source>
</reference>
<dbReference type="InterPro" id="IPR026898">
    <property type="entry name" value="PrsW"/>
</dbReference>
<dbReference type="OrthoDB" id="408642at2759"/>